<sequence>MYMGFMMNGRGSMEMPMPMHGAEILHRCFILSDSLNNYKWNCMYLLSFMIIRFYKVAANDTIIWFQLCDGMIFNHDPLRCADCWDCGGSSRCGMGCSALVAQYSTAVTYFENTKDNTKASVILLDDVYHRVPLNSGHI</sequence>
<name>A0ABM3QW03_SPIOL</name>
<keyword evidence="1" id="KW-1185">Reference proteome</keyword>
<reference evidence="1" key="1">
    <citation type="journal article" date="2021" name="Nat. Commun.">
        <title>Genomic analyses provide insights into spinach domestication and the genetic basis of agronomic traits.</title>
        <authorList>
            <person name="Cai X."/>
            <person name="Sun X."/>
            <person name="Xu C."/>
            <person name="Sun H."/>
            <person name="Wang X."/>
            <person name="Ge C."/>
            <person name="Zhang Z."/>
            <person name="Wang Q."/>
            <person name="Fei Z."/>
            <person name="Jiao C."/>
            <person name="Wang Q."/>
        </authorList>
    </citation>
    <scope>NUCLEOTIDE SEQUENCE [LARGE SCALE GENOMIC DNA]</scope>
    <source>
        <strain evidence="1">cv. Varoflay</strain>
    </source>
</reference>
<dbReference type="Proteomes" id="UP000813463">
    <property type="component" value="Chromosome 6"/>
</dbReference>
<proteinExistence type="predicted"/>
<reference evidence="2" key="2">
    <citation type="submission" date="2025-08" db="UniProtKB">
        <authorList>
            <consortium name="RefSeq"/>
        </authorList>
    </citation>
    <scope>IDENTIFICATION</scope>
    <source>
        <tissue evidence="2">Leaf</tissue>
    </source>
</reference>
<evidence type="ECO:0000313" key="2">
    <source>
        <dbReference type="RefSeq" id="XP_056687545.1"/>
    </source>
</evidence>
<gene>
    <name evidence="2" type="primary">LOC110787528</name>
</gene>
<protein>
    <submittedName>
        <fullName evidence="2">Uncharacterized protein isoform X1</fullName>
    </submittedName>
</protein>
<accession>A0ABM3QW03</accession>
<dbReference type="GeneID" id="110787528"/>
<organism evidence="1 2">
    <name type="scientific">Spinacia oleracea</name>
    <name type="common">Spinach</name>
    <dbReference type="NCBI Taxonomy" id="3562"/>
    <lineage>
        <taxon>Eukaryota</taxon>
        <taxon>Viridiplantae</taxon>
        <taxon>Streptophyta</taxon>
        <taxon>Embryophyta</taxon>
        <taxon>Tracheophyta</taxon>
        <taxon>Spermatophyta</taxon>
        <taxon>Magnoliopsida</taxon>
        <taxon>eudicotyledons</taxon>
        <taxon>Gunneridae</taxon>
        <taxon>Pentapetalae</taxon>
        <taxon>Caryophyllales</taxon>
        <taxon>Chenopodiaceae</taxon>
        <taxon>Chenopodioideae</taxon>
        <taxon>Anserineae</taxon>
        <taxon>Spinacia</taxon>
    </lineage>
</organism>
<evidence type="ECO:0000313" key="1">
    <source>
        <dbReference type="Proteomes" id="UP000813463"/>
    </source>
</evidence>
<dbReference type="RefSeq" id="XP_056687545.1">
    <property type="nucleotide sequence ID" value="XM_056831567.1"/>
</dbReference>